<keyword evidence="2" id="KW-1185">Reference proteome</keyword>
<dbReference type="AlphaFoldDB" id="A0AA86M8R4"/>
<evidence type="ECO:0000313" key="1">
    <source>
        <dbReference type="EMBL" id="BET26489.1"/>
    </source>
</evidence>
<dbReference type="InterPro" id="IPR007416">
    <property type="entry name" value="YggL_50S_bp"/>
</dbReference>
<dbReference type="GO" id="GO:0005829">
    <property type="term" value="C:cytosol"/>
    <property type="evidence" value="ECO:0007669"/>
    <property type="project" value="TreeGrafter"/>
</dbReference>
<name>A0AA86M8R4_9BURK</name>
<dbReference type="PANTHER" id="PTHR38778">
    <property type="entry name" value="CYTOPLASMIC PROTEIN-RELATED"/>
    <property type="match status" value="1"/>
</dbReference>
<accession>A0AA86M8R4</accession>
<evidence type="ECO:0000313" key="2">
    <source>
        <dbReference type="Proteomes" id="UP001329151"/>
    </source>
</evidence>
<dbReference type="RefSeq" id="WP_130556046.1">
    <property type="nucleotide sequence ID" value="NZ_AP028947.1"/>
</dbReference>
<gene>
    <name evidence="1" type="ORF">RGQ30_19900</name>
</gene>
<reference evidence="1 2" key="1">
    <citation type="submission" date="2023-10" db="EMBL/GenBank/DDBJ databases">
        <title>Complete Genome Sequence of Limnobacter thiooxidans CS-K2T, Isolated from freshwater lake sediments in Bavaria, Germany.</title>
        <authorList>
            <person name="Naruki M."/>
            <person name="Watanabe A."/>
            <person name="Warashina T."/>
            <person name="Morita T."/>
            <person name="Arakawa K."/>
        </authorList>
    </citation>
    <scope>NUCLEOTIDE SEQUENCE [LARGE SCALE GENOMIC DNA]</scope>
    <source>
        <strain evidence="1 2">CS-K2</strain>
    </source>
</reference>
<protein>
    <submittedName>
        <fullName evidence="1">YggL family protein</fullName>
    </submittedName>
</protein>
<dbReference type="Pfam" id="PF04320">
    <property type="entry name" value="YggL_50S_bp"/>
    <property type="match status" value="1"/>
</dbReference>
<sequence>MYAPNKQRSRRLRKKLHIGEFQEMGFEFEAELEAPTELKVQESLVDAFLSEVVEPRSLTFGGWITGGFIASYGPGFVSEKDREAINEWLVRRPELKNIHVGSLVDAWYPPSRD</sequence>
<dbReference type="PANTHER" id="PTHR38778:SF1">
    <property type="entry name" value="CYTOPLASMIC PROTEIN"/>
    <property type="match status" value="1"/>
</dbReference>
<dbReference type="EMBL" id="AP028947">
    <property type="protein sequence ID" value="BET26489.1"/>
    <property type="molecule type" value="Genomic_DNA"/>
</dbReference>
<organism evidence="1 2">
    <name type="scientific">Limnobacter thiooxidans</name>
    <dbReference type="NCBI Taxonomy" id="131080"/>
    <lineage>
        <taxon>Bacteria</taxon>
        <taxon>Pseudomonadati</taxon>
        <taxon>Pseudomonadota</taxon>
        <taxon>Betaproteobacteria</taxon>
        <taxon>Burkholderiales</taxon>
        <taxon>Burkholderiaceae</taxon>
        <taxon>Limnobacter</taxon>
    </lineage>
</organism>
<proteinExistence type="predicted"/>
<dbReference type="KEGG" id="lto:RGQ30_19900"/>
<dbReference type="Proteomes" id="UP001329151">
    <property type="component" value="Chromosome"/>
</dbReference>